<dbReference type="EMBL" id="JALJOV010000687">
    <property type="protein sequence ID" value="KAK9861875.1"/>
    <property type="molecule type" value="Genomic_DNA"/>
</dbReference>
<keyword evidence="3" id="KW-1185">Reference proteome</keyword>
<dbReference type="Gene3D" id="3.80.10.10">
    <property type="entry name" value="Ribonuclease Inhibitor"/>
    <property type="match status" value="1"/>
</dbReference>
<evidence type="ECO:0008006" key="4">
    <source>
        <dbReference type="Google" id="ProtNLM"/>
    </source>
</evidence>
<protein>
    <recommendedName>
        <fullName evidence="4">F-box domain-containing protein</fullName>
    </recommendedName>
</protein>
<evidence type="ECO:0000256" key="1">
    <source>
        <dbReference type="ARBA" id="ARBA00004430"/>
    </source>
</evidence>
<comment type="caution">
    <text evidence="2">The sequence shown here is derived from an EMBL/GenBank/DDBJ whole genome shotgun (WGS) entry which is preliminary data.</text>
</comment>
<dbReference type="InterPro" id="IPR036047">
    <property type="entry name" value="F-box-like_dom_sf"/>
</dbReference>
<dbReference type="SUPFAM" id="SSF52058">
    <property type="entry name" value="L domain-like"/>
    <property type="match status" value="1"/>
</dbReference>
<dbReference type="SUPFAM" id="SSF81383">
    <property type="entry name" value="F-box domain"/>
    <property type="match status" value="1"/>
</dbReference>
<reference evidence="2 3" key="1">
    <citation type="journal article" date="2024" name="Nat. Commun.">
        <title>Phylogenomics reveals the evolutionary origins of lichenization in chlorophyte algae.</title>
        <authorList>
            <person name="Puginier C."/>
            <person name="Libourel C."/>
            <person name="Otte J."/>
            <person name="Skaloud P."/>
            <person name="Haon M."/>
            <person name="Grisel S."/>
            <person name="Petersen M."/>
            <person name="Berrin J.G."/>
            <person name="Delaux P.M."/>
            <person name="Dal Grande F."/>
            <person name="Keller J."/>
        </authorList>
    </citation>
    <scope>NUCLEOTIDE SEQUENCE [LARGE SCALE GENOMIC DNA]</scope>
    <source>
        <strain evidence="2 3">SAG 2523</strain>
    </source>
</reference>
<name>A0AAW1SZD4_9CHLO</name>
<dbReference type="GO" id="GO:0005930">
    <property type="term" value="C:axoneme"/>
    <property type="evidence" value="ECO:0007669"/>
    <property type="project" value="UniProtKB-SubCell"/>
</dbReference>
<comment type="subcellular location">
    <subcellularLocation>
        <location evidence="1">Cytoplasm</location>
        <location evidence="1">Cytoskeleton</location>
        <location evidence="1">Cilium axoneme</location>
    </subcellularLocation>
</comment>
<evidence type="ECO:0000313" key="3">
    <source>
        <dbReference type="Proteomes" id="UP001485043"/>
    </source>
</evidence>
<proteinExistence type="predicted"/>
<gene>
    <name evidence="2" type="ORF">WJX84_002995</name>
</gene>
<accession>A0AAW1SZD4</accession>
<evidence type="ECO:0000313" key="2">
    <source>
        <dbReference type="EMBL" id="KAK9861875.1"/>
    </source>
</evidence>
<dbReference type="InterPro" id="IPR032675">
    <property type="entry name" value="LRR_dom_sf"/>
</dbReference>
<organism evidence="2 3">
    <name type="scientific">Apatococcus fuscideae</name>
    <dbReference type="NCBI Taxonomy" id="2026836"/>
    <lineage>
        <taxon>Eukaryota</taxon>
        <taxon>Viridiplantae</taxon>
        <taxon>Chlorophyta</taxon>
        <taxon>core chlorophytes</taxon>
        <taxon>Trebouxiophyceae</taxon>
        <taxon>Chlorellales</taxon>
        <taxon>Chlorellaceae</taxon>
        <taxon>Apatococcus</taxon>
    </lineage>
</organism>
<dbReference type="AlphaFoldDB" id="A0AAW1SZD4"/>
<dbReference type="Proteomes" id="UP001485043">
    <property type="component" value="Unassembled WGS sequence"/>
</dbReference>
<sequence length="430" mass="48199">MAPSHPARESLTTLPPELWARVFSHLRSEQSDTELLILRRVCKSFSVQALSTLESFCPYFSSNSGGFLSLFRLLKRMARGRCAQPLSLDLVCLENLDDDDSEALLAFGASLCSLLQQSFKMQLVSLRFPFQLPVDALEVFLLEAPPCLTTLDMTASGGLVSSSLWDSLSQLKSLSLWQSVWTPVPHVLHSASALSALNYLTHLRISRLGHLAADSLSLPSLRELHLSSWCLDHPLQSSLLPSLTKLIVMERKLPHVMTDSSMLFLLKIGSFRQMREISFSQLAITSLVVEASEPESIKLEQLLQLQAPESLEVTFKQPLPKAPYRRYPDRSCTELTRQPVEFMEALRRIKFALPHSSRMLLRVCYIDAGCHGSRRLRVACWVRVNGKTAEQSRHCEAWDEHGPDVAALLPIYGCPKSAQVRLFFLLEAAA</sequence>